<feature type="binding site" evidence="9 13">
    <location>
        <position position="472"/>
    </location>
    <ligand>
        <name>Mn(2+)</name>
        <dbReference type="ChEBI" id="CHEBI:29035"/>
        <label>2</label>
    </ligand>
</feature>
<dbReference type="SUPFAM" id="SSF64158">
    <property type="entry name" value="2,3-Bisphosphoglycerate-independent phosphoglycerate mutase, substrate-binding domain"/>
    <property type="match status" value="1"/>
</dbReference>
<dbReference type="SUPFAM" id="SSF53649">
    <property type="entry name" value="Alkaline phosphatase-like"/>
    <property type="match status" value="1"/>
</dbReference>
<accession>A0A2M8L7R0</accession>
<feature type="binding site" evidence="9 12">
    <location>
        <position position="186"/>
    </location>
    <ligand>
        <name>substrate</name>
    </ligand>
</feature>
<dbReference type="InterPro" id="IPR005995">
    <property type="entry name" value="Pgm_bpd_ind"/>
</dbReference>
<dbReference type="Gene3D" id="3.40.720.10">
    <property type="entry name" value="Alkaline Phosphatase, subunit A"/>
    <property type="match status" value="1"/>
</dbReference>
<evidence type="ECO:0000259" key="15">
    <source>
        <dbReference type="Pfam" id="PF06415"/>
    </source>
</evidence>
<evidence type="ECO:0000256" key="4">
    <source>
        <dbReference type="ARBA" id="ARBA00008819"/>
    </source>
</evidence>
<comment type="similarity">
    <text evidence="4 9">Belongs to the BPG-independent phosphoglycerate mutase family.</text>
</comment>
<dbReference type="InterPro" id="IPR036646">
    <property type="entry name" value="PGAM_B_sf"/>
</dbReference>
<gene>
    <name evidence="9" type="primary">gpmI</name>
    <name evidence="16" type="ORF">COU97_00625</name>
</gene>
<evidence type="ECO:0000259" key="14">
    <source>
        <dbReference type="Pfam" id="PF01676"/>
    </source>
</evidence>
<feature type="domain" description="Metalloenzyme" evidence="14">
    <location>
        <begin position="5"/>
        <end position="531"/>
    </location>
</feature>
<feature type="domain" description="BPG-independent PGAM N-terminal" evidence="15">
    <location>
        <begin position="83"/>
        <end position="328"/>
    </location>
</feature>
<dbReference type="PANTHER" id="PTHR31637">
    <property type="entry name" value="2,3-BISPHOSPHOGLYCERATE-INDEPENDENT PHOSPHOGLYCERATE MUTASE"/>
    <property type="match status" value="1"/>
</dbReference>
<dbReference type="GO" id="GO:0005829">
    <property type="term" value="C:cytosol"/>
    <property type="evidence" value="ECO:0007669"/>
    <property type="project" value="TreeGrafter"/>
</dbReference>
<evidence type="ECO:0000256" key="10">
    <source>
        <dbReference type="NCBIfam" id="TIGR01307"/>
    </source>
</evidence>
<reference evidence="17" key="1">
    <citation type="submission" date="2017-09" db="EMBL/GenBank/DDBJ databases">
        <title>Depth-based differentiation of microbial function through sediment-hosted aquifers and enrichment of novel symbionts in the deep terrestrial subsurface.</title>
        <authorList>
            <person name="Probst A.J."/>
            <person name="Ladd B."/>
            <person name="Jarett J.K."/>
            <person name="Geller-Mcgrath D.E."/>
            <person name="Sieber C.M.K."/>
            <person name="Emerson J.B."/>
            <person name="Anantharaman K."/>
            <person name="Thomas B.C."/>
            <person name="Malmstrom R."/>
            <person name="Stieglmeier M."/>
            <person name="Klingl A."/>
            <person name="Woyke T."/>
            <person name="Ryan C.M."/>
            <person name="Banfield J.F."/>
        </authorList>
    </citation>
    <scope>NUCLEOTIDE SEQUENCE [LARGE SCALE GENOMIC DNA]</scope>
</reference>
<keyword evidence="6 9" id="KW-0324">Glycolysis</keyword>
<evidence type="ECO:0000313" key="16">
    <source>
        <dbReference type="EMBL" id="PJE70280.1"/>
    </source>
</evidence>
<feature type="binding site" evidence="9 13">
    <location>
        <position position="435"/>
    </location>
    <ligand>
        <name>Mn(2+)</name>
        <dbReference type="ChEBI" id="CHEBI:29035"/>
        <label>1</label>
    </ligand>
</feature>
<evidence type="ECO:0000256" key="2">
    <source>
        <dbReference type="ARBA" id="ARBA00002315"/>
    </source>
</evidence>
<dbReference type="Pfam" id="PF01676">
    <property type="entry name" value="Metalloenzyme"/>
    <property type="match status" value="1"/>
</dbReference>
<comment type="cofactor">
    <cofactor evidence="9">
        <name>Mn(2+)</name>
        <dbReference type="ChEBI" id="CHEBI:29035"/>
    </cofactor>
    <text evidence="9">Binds 2 manganese ions per subunit.</text>
</comment>
<dbReference type="InterPro" id="IPR006124">
    <property type="entry name" value="Metalloenzyme"/>
</dbReference>
<dbReference type="Pfam" id="PF06415">
    <property type="entry name" value="iPGM_N"/>
    <property type="match status" value="1"/>
</dbReference>
<evidence type="ECO:0000256" key="11">
    <source>
        <dbReference type="PIRSR" id="PIRSR001492-1"/>
    </source>
</evidence>
<dbReference type="GO" id="GO:0004619">
    <property type="term" value="F:phosphoglycerate mutase activity"/>
    <property type="evidence" value="ECO:0007669"/>
    <property type="project" value="UniProtKB-UniRule"/>
</dbReference>
<keyword evidence="5 9" id="KW-0479">Metal-binding</keyword>
<evidence type="ECO:0000256" key="13">
    <source>
        <dbReference type="PIRSR" id="PIRSR001492-3"/>
    </source>
</evidence>
<dbReference type="PANTHER" id="PTHR31637:SF0">
    <property type="entry name" value="2,3-BISPHOSPHOGLYCERATE-INDEPENDENT PHOSPHOGLYCERATE MUTASE"/>
    <property type="match status" value="1"/>
</dbReference>
<name>A0A2M8L7R0_9BACT</name>
<comment type="pathway">
    <text evidence="3 9">Carbohydrate degradation; glycolysis; pyruvate from D-glyceraldehyde 3-phosphate: step 3/5.</text>
</comment>
<dbReference type="InterPro" id="IPR017850">
    <property type="entry name" value="Alkaline_phosphatase_core_sf"/>
</dbReference>
<comment type="function">
    <text evidence="2 9">Catalyzes the interconversion of 2-phosphoglycerate and 3-phosphoglycerate.</text>
</comment>
<feature type="binding site" evidence="9 12">
    <location>
        <begin position="262"/>
        <end position="265"/>
    </location>
    <ligand>
        <name>substrate</name>
    </ligand>
</feature>
<feature type="binding site" evidence="9 13">
    <location>
        <position position="431"/>
    </location>
    <ligand>
        <name>Mn(2+)</name>
        <dbReference type="ChEBI" id="CHEBI:29035"/>
        <label>1</label>
    </ligand>
</feature>
<feature type="binding site" evidence="9 12">
    <location>
        <position position="192"/>
    </location>
    <ligand>
        <name>substrate</name>
    </ligand>
</feature>
<dbReference type="Proteomes" id="UP000231579">
    <property type="component" value="Unassembled WGS sequence"/>
</dbReference>
<dbReference type="InterPro" id="IPR011258">
    <property type="entry name" value="BPG-indep_PGM_N"/>
</dbReference>
<feature type="binding site" evidence="9 13">
    <location>
        <position position="13"/>
    </location>
    <ligand>
        <name>Mn(2+)</name>
        <dbReference type="ChEBI" id="CHEBI:29035"/>
        <label>2</label>
    </ligand>
</feature>
<dbReference type="FunFam" id="3.40.1450.10:FF:000002">
    <property type="entry name" value="2,3-bisphosphoglycerate-independent phosphoglycerate mutase"/>
    <property type="match status" value="1"/>
</dbReference>
<protein>
    <recommendedName>
        <fullName evidence="9 10">2,3-bisphosphoglycerate-independent phosphoglycerate mutase</fullName>
        <shortName evidence="9">BPG-independent PGAM</shortName>
        <shortName evidence="9">Phosphoglyceromutase</shortName>
        <shortName evidence="9">iPGM</shortName>
        <ecNumber evidence="9 10">5.4.2.12</ecNumber>
    </recommendedName>
</protein>
<dbReference type="UniPathway" id="UPA00109">
    <property type="reaction ID" value="UER00186"/>
</dbReference>
<evidence type="ECO:0000256" key="12">
    <source>
        <dbReference type="PIRSR" id="PIRSR001492-2"/>
    </source>
</evidence>
<evidence type="ECO:0000256" key="5">
    <source>
        <dbReference type="ARBA" id="ARBA00022723"/>
    </source>
</evidence>
<evidence type="ECO:0000313" key="17">
    <source>
        <dbReference type="Proteomes" id="UP000231579"/>
    </source>
</evidence>
<feature type="binding site" evidence="9 13">
    <location>
        <position position="473"/>
    </location>
    <ligand>
        <name>Mn(2+)</name>
        <dbReference type="ChEBI" id="CHEBI:29035"/>
        <label>2</label>
    </ligand>
</feature>
<proteinExistence type="inferred from homology"/>
<feature type="binding site" evidence="9 13">
    <location>
        <position position="491"/>
    </location>
    <ligand>
        <name>Mn(2+)</name>
        <dbReference type="ChEBI" id="CHEBI:29035"/>
        <label>1</label>
    </ligand>
</feature>
<comment type="subunit">
    <text evidence="9">Monomer.</text>
</comment>
<evidence type="ECO:0000256" key="1">
    <source>
        <dbReference type="ARBA" id="ARBA00000370"/>
    </source>
</evidence>
<evidence type="ECO:0000256" key="3">
    <source>
        <dbReference type="ARBA" id="ARBA00004798"/>
    </source>
</evidence>
<evidence type="ECO:0000256" key="7">
    <source>
        <dbReference type="ARBA" id="ARBA00023211"/>
    </source>
</evidence>
<dbReference type="GO" id="GO:0006007">
    <property type="term" value="P:glucose catabolic process"/>
    <property type="evidence" value="ECO:0007669"/>
    <property type="project" value="InterPro"/>
</dbReference>
<dbReference type="CDD" id="cd16010">
    <property type="entry name" value="iPGM"/>
    <property type="match status" value="1"/>
</dbReference>
<dbReference type="GO" id="GO:0006096">
    <property type="term" value="P:glycolytic process"/>
    <property type="evidence" value="ECO:0007669"/>
    <property type="project" value="UniProtKB-UniRule"/>
</dbReference>
<dbReference type="NCBIfam" id="TIGR01307">
    <property type="entry name" value="pgm_bpd_ind"/>
    <property type="match status" value="1"/>
</dbReference>
<feature type="binding site" evidence="9 12">
    <location>
        <position position="364"/>
    </location>
    <ligand>
        <name>substrate</name>
    </ligand>
</feature>
<feature type="binding site" evidence="9 12">
    <location>
        <position position="124"/>
    </location>
    <ligand>
        <name>substrate</name>
    </ligand>
</feature>
<dbReference type="EMBL" id="PFEM01000008">
    <property type="protein sequence ID" value="PJE70280.1"/>
    <property type="molecule type" value="Genomic_DNA"/>
</dbReference>
<keyword evidence="8 9" id="KW-0413">Isomerase</keyword>
<evidence type="ECO:0000256" key="6">
    <source>
        <dbReference type="ARBA" id="ARBA00023152"/>
    </source>
</evidence>
<sequence length="545" mass="60699">MPMNKPVVLIIMDGWGLASPGPGNAVTQAKTPNLTSYWSVYPHTRLAASGEAVGLPRNEDGNSEAGHLNLGAGNIVFQELPRINMSIADGSFFKIPAFSQAIRHVQENQSALHLMGLIGSGGVHSSLEHLLALIQLAKKANLNKFFLHLFTDGRDSPPTSAAHYLARIQKELDRTGIGQIASLCGRYWAMDRDYRWLRTQKAYRALTEGVGQPSTSPLEAIKASYQAGKTDEFVEPIIMVDNQKKPIGLVQDHDAVIFFNFRIDRPRQLTKAFVLPNFEKLTIKKAAFDPYAERYGLRLYETPQNTTTFQRQKILQDLFFVTMTEYEKGLPTATAFPPEQINLPLARVLSEAGRRQFHLSETEKERFVTYYFDGQREEPFPGEDWQEIPSLKVATYDLQPAMSALQVTETLIKKINQNEYDFLLVNYANPDMVGHTGVLKASIKACEVVDEQLGQVVEAVLAQDGCCVITADHGNVEELINLETGEVDTEHSNNPVPLVIVGRAFRQSRVDLRDGSLSDVAPTILDLMEIAKPSLMSGESLIKKR</sequence>
<dbReference type="EC" id="5.4.2.12" evidence="9 10"/>
<keyword evidence="7 9" id="KW-0464">Manganese</keyword>
<dbReference type="GO" id="GO:0030145">
    <property type="term" value="F:manganese ion binding"/>
    <property type="evidence" value="ECO:0007669"/>
    <property type="project" value="UniProtKB-UniRule"/>
</dbReference>
<evidence type="ECO:0000256" key="9">
    <source>
        <dbReference type="HAMAP-Rule" id="MF_01038"/>
    </source>
</evidence>
<dbReference type="AlphaFoldDB" id="A0A2M8L7R0"/>
<feature type="active site" description="Phosphoserine intermediate" evidence="9 11">
    <location>
        <position position="63"/>
    </location>
</feature>
<organism evidence="16 17">
    <name type="scientific">Candidatus Shapirobacteria bacterium CG10_big_fil_rev_8_21_14_0_10_48_15</name>
    <dbReference type="NCBI Taxonomy" id="1974484"/>
    <lineage>
        <taxon>Bacteria</taxon>
        <taxon>Candidatus Shapironibacteriota</taxon>
    </lineage>
</organism>
<evidence type="ECO:0000256" key="8">
    <source>
        <dbReference type="ARBA" id="ARBA00023235"/>
    </source>
</evidence>
<comment type="catalytic activity">
    <reaction evidence="1 9">
        <text>(2R)-2-phosphoglycerate = (2R)-3-phosphoglycerate</text>
        <dbReference type="Rhea" id="RHEA:15901"/>
        <dbReference type="ChEBI" id="CHEBI:58272"/>
        <dbReference type="ChEBI" id="CHEBI:58289"/>
        <dbReference type="EC" id="5.4.2.12"/>
    </reaction>
</comment>
<dbReference type="Gene3D" id="3.40.1450.10">
    <property type="entry name" value="BPG-independent phosphoglycerate mutase, domain B"/>
    <property type="match status" value="1"/>
</dbReference>
<comment type="caution">
    <text evidence="16">The sequence shown here is derived from an EMBL/GenBank/DDBJ whole genome shotgun (WGS) entry which is preliminary data.</text>
</comment>
<dbReference type="PIRSF" id="PIRSF001492">
    <property type="entry name" value="IPGAM"/>
    <property type="match status" value="1"/>
</dbReference>
<dbReference type="HAMAP" id="MF_01038">
    <property type="entry name" value="GpmI"/>
    <property type="match status" value="1"/>
</dbReference>
<feature type="binding site" evidence="9 12">
    <location>
        <begin position="154"/>
        <end position="155"/>
    </location>
    <ligand>
        <name>substrate</name>
    </ligand>
</feature>
<feature type="binding site" evidence="9 13">
    <location>
        <position position="63"/>
    </location>
    <ligand>
        <name>Mn(2+)</name>
        <dbReference type="ChEBI" id="CHEBI:29035"/>
        <label>2</label>
    </ligand>
</feature>